<reference evidence="2" key="1">
    <citation type="submission" date="2018-11" db="EMBL/GenBank/DDBJ databases">
        <authorList>
            <consortium name="Pathogen Informatics"/>
        </authorList>
    </citation>
    <scope>NUCLEOTIDE SEQUENCE</scope>
</reference>
<evidence type="ECO:0000256" key="1">
    <source>
        <dbReference type="SAM" id="Phobius"/>
    </source>
</evidence>
<proteinExistence type="predicted"/>
<gene>
    <name evidence="2" type="ORF">PXEA_LOCUS11381</name>
</gene>
<evidence type="ECO:0000313" key="3">
    <source>
        <dbReference type="Proteomes" id="UP000784294"/>
    </source>
</evidence>
<sequence length="145" mass="16416">MVDCCVGKTVVLFEEVLGPSSCDPGEHVLSSLHYCIWLKISITKQCIDELVSEMERMYEDKSRADARIIQLDAEFNSLGLKISEVCSQLVSLSFISTTFFQLLCILLAYFNLFFYLGNLKVISRVVDYVQPDSIIVNAEQKKTSK</sequence>
<keyword evidence="1" id="KW-1133">Transmembrane helix</keyword>
<comment type="caution">
    <text evidence="2">The sequence shown here is derived from an EMBL/GenBank/DDBJ whole genome shotgun (WGS) entry which is preliminary data.</text>
</comment>
<keyword evidence="1" id="KW-0472">Membrane</keyword>
<keyword evidence="1" id="KW-0812">Transmembrane</keyword>
<protein>
    <submittedName>
        <fullName evidence="2">Uncharacterized protein</fullName>
    </submittedName>
</protein>
<accession>A0A3S4ZRE6</accession>
<keyword evidence="3" id="KW-1185">Reference proteome</keyword>
<feature type="transmembrane region" description="Helical" evidence="1">
    <location>
        <begin position="89"/>
        <end position="114"/>
    </location>
</feature>
<dbReference type="AlphaFoldDB" id="A0A3S4ZRE6"/>
<dbReference type="Proteomes" id="UP000784294">
    <property type="component" value="Unassembled WGS sequence"/>
</dbReference>
<name>A0A3S4ZRE6_9PLAT</name>
<dbReference type="EMBL" id="CAAALY010034921">
    <property type="protein sequence ID" value="VEL17941.1"/>
    <property type="molecule type" value="Genomic_DNA"/>
</dbReference>
<evidence type="ECO:0000313" key="2">
    <source>
        <dbReference type="EMBL" id="VEL17941.1"/>
    </source>
</evidence>
<organism evidence="2 3">
    <name type="scientific">Protopolystoma xenopodis</name>
    <dbReference type="NCBI Taxonomy" id="117903"/>
    <lineage>
        <taxon>Eukaryota</taxon>
        <taxon>Metazoa</taxon>
        <taxon>Spiralia</taxon>
        <taxon>Lophotrochozoa</taxon>
        <taxon>Platyhelminthes</taxon>
        <taxon>Monogenea</taxon>
        <taxon>Polyopisthocotylea</taxon>
        <taxon>Polystomatidea</taxon>
        <taxon>Polystomatidae</taxon>
        <taxon>Protopolystoma</taxon>
    </lineage>
</organism>